<dbReference type="SUPFAM" id="SSF53474">
    <property type="entry name" value="alpha/beta-Hydrolases"/>
    <property type="match status" value="1"/>
</dbReference>
<dbReference type="AlphaFoldDB" id="A0A9X1XEK2"/>
<evidence type="ECO:0000259" key="1">
    <source>
        <dbReference type="Pfam" id="PF12146"/>
    </source>
</evidence>
<proteinExistence type="predicted"/>
<gene>
    <name evidence="2" type="ORF">LCY76_23095</name>
</gene>
<dbReference type="Gene3D" id="3.40.50.1820">
    <property type="entry name" value="alpha/beta hydrolase"/>
    <property type="match status" value="1"/>
</dbReference>
<dbReference type="EMBL" id="JAIWJX010000004">
    <property type="protein sequence ID" value="MCK6259462.1"/>
    <property type="molecule type" value="Genomic_DNA"/>
</dbReference>
<dbReference type="RefSeq" id="WP_248254830.1">
    <property type="nucleotide sequence ID" value="NZ_JAIWJX010000004.1"/>
</dbReference>
<dbReference type="Pfam" id="PF12146">
    <property type="entry name" value="Hydrolase_4"/>
    <property type="match status" value="1"/>
</dbReference>
<dbReference type="Proteomes" id="UP001139011">
    <property type="component" value="Unassembled WGS sequence"/>
</dbReference>
<evidence type="ECO:0000313" key="3">
    <source>
        <dbReference type="Proteomes" id="UP001139011"/>
    </source>
</evidence>
<keyword evidence="2" id="KW-0378">Hydrolase</keyword>
<dbReference type="GO" id="GO:0016787">
    <property type="term" value="F:hydrolase activity"/>
    <property type="evidence" value="ECO:0007669"/>
    <property type="project" value="UniProtKB-KW"/>
</dbReference>
<sequence>MWKQHTFGKKSEIYGVIEYGSKECDTLTISFPGLGQAMSEKNYLFSNLRKVLGQSGQTCVQFDYRGHGDSFGELGDYSLNSMIEDGLTVMQDCYKQFRPKTIYLIGNGIGSFVASRLSKLCWEYFSINAKVICISPPLFKFPKASELFSKVSLAVLEQNGAIDSQVLIPGYDYYTLSDFDNAQYQFVTSLGGHMLYLHGQKLSYELIQELNEFDLKEELQTVKDVTILLGEHDNEGLEQIHSLPHAKVDTLDHVKYFYQHPAAMDQLIEKVTKLVKQKAPSFISNRVMDQGEK</sequence>
<keyword evidence="3" id="KW-1185">Reference proteome</keyword>
<dbReference type="InterPro" id="IPR029058">
    <property type="entry name" value="AB_hydrolase_fold"/>
</dbReference>
<evidence type="ECO:0000313" key="2">
    <source>
        <dbReference type="EMBL" id="MCK6259462.1"/>
    </source>
</evidence>
<reference evidence="2" key="1">
    <citation type="submission" date="2021-09" db="EMBL/GenBank/DDBJ databases">
        <title>Genome analysis of Fictibacillus sp. KIGAM418 isolated from marine sediment.</title>
        <authorList>
            <person name="Seo M.-J."/>
            <person name="Cho E.-S."/>
            <person name="Hwang C.Y."/>
        </authorList>
    </citation>
    <scope>NUCLEOTIDE SEQUENCE</scope>
    <source>
        <strain evidence="2">KIGAM418</strain>
    </source>
</reference>
<name>A0A9X1XEK2_9BACL</name>
<comment type="caution">
    <text evidence="2">The sequence shown here is derived from an EMBL/GenBank/DDBJ whole genome shotgun (WGS) entry which is preliminary data.</text>
</comment>
<dbReference type="InterPro" id="IPR022742">
    <property type="entry name" value="Hydrolase_4"/>
</dbReference>
<feature type="domain" description="Serine aminopeptidase S33" evidence="1">
    <location>
        <begin position="44"/>
        <end position="142"/>
    </location>
</feature>
<accession>A0A9X1XEK2</accession>
<protein>
    <submittedName>
        <fullName evidence="2">Alpha/beta hydrolase</fullName>
    </submittedName>
</protein>
<organism evidence="2 3">
    <name type="scientific">Fictibacillus marinisediminis</name>
    <dbReference type="NCBI Taxonomy" id="2878389"/>
    <lineage>
        <taxon>Bacteria</taxon>
        <taxon>Bacillati</taxon>
        <taxon>Bacillota</taxon>
        <taxon>Bacilli</taxon>
        <taxon>Bacillales</taxon>
        <taxon>Fictibacillaceae</taxon>
        <taxon>Fictibacillus</taxon>
    </lineage>
</organism>